<evidence type="ECO:0000256" key="3">
    <source>
        <dbReference type="ARBA" id="ARBA00022825"/>
    </source>
</evidence>
<dbReference type="PROSITE" id="PS51892">
    <property type="entry name" value="SUBTILASE"/>
    <property type="match status" value="1"/>
</dbReference>
<dbReference type="EMBL" id="UYSU01033366">
    <property type="protein sequence ID" value="VDL92084.1"/>
    <property type="molecule type" value="Genomic_DNA"/>
</dbReference>
<dbReference type="Pfam" id="PF00082">
    <property type="entry name" value="Peptidase_S8"/>
    <property type="match status" value="1"/>
</dbReference>
<reference evidence="9" key="1">
    <citation type="submission" date="2016-06" db="UniProtKB">
        <authorList>
            <consortium name="WormBaseParasite"/>
        </authorList>
    </citation>
    <scope>IDENTIFICATION</scope>
</reference>
<evidence type="ECO:0000313" key="9">
    <source>
        <dbReference type="WBParaSite" id="SSLN_0000588201-mRNA-1"/>
    </source>
</evidence>
<accession>A0A183SNA1</accession>
<comment type="caution">
    <text evidence="4">Lacks conserved residue(s) required for the propagation of feature annotation.</text>
</comment>
<dbReference type="PANTHER" id="PTHR42884">
    <property type="entry name" value="PROPROTEIN CONVERTASE SUBTILISIN/KEXIN-RELATED"/>
    <property type="match status" value="1"/>
</dbReference>
<dbReference type="GO" id="GO:0016486">
    <property type="term" value="P:peptide hormone processing"/>
    <property type="evidence" value="ECO:0007669"/>
    <property type="project" value="TreeGrafter"/>
</dbReference>
<dbReference type="Proteomes" id="UP000275846">
    <property type="component" value="Unassembled WGS sequence"/>
</dbReference>
<protein>
    <submittedName>
        <fullName evidence="9">Peptidase_S8 domain-containing protein</fullName>
    </submittedName>
</protein>
<reference evidence="7 8" key="2">
    <citation type="submission" date="2018-11" db="EMBL/GenBank/DDBJ databases">
        <authorList>
            <consortium name="Pathogen Informatics"/>
        </authorList>
    </citation>
    <scope>NUCLEOTIDE SEQUENCE [LARGE SCALE GENOMIC DNA]</scope>
    <source>
        <strain evidence="7 8">NST_G2</strain>
    </source>
</reference>
<dbReference type="AlphaFoldDB" id="A0A183SNA1"/>
<evidence type="ECO:0000313" key="8">
    <source>
        <dbReference type="Proteomes" id="UP000275846"/>
    </source>
</evidence>
<feature type="compositionally biased region" description="Basic and acidic residues" evidence="5">
    <location>
        <begin position="7"/>
        <end position="20"/>
    </location>
</feature>
<proteinExistence type="inferred from homology"/>
<evidence type="ECO:0000256" key="2">
    <source>
        <dbReference type="ARBA" id="ARBA00022801"/>
    </source>
</evidence>
<evidence type="ECO:0000256" key="4">
    <source>
        <dbReference type="PROSITE-ProRule" id="PRU01240"/>
    </source>
</evidence>
<keyword evidence="2" id="KW-0378">Hydrolase</keyword>
<organism evidence="9">
    <name type="scientific">Schistocephalus solidus</name>
    <name type="common">Tapeworm</name>
    <dbReference type="NCBI Taxonomy" id="70667"/>
    <lineage>
        <taxon>Eukaryota</taxon>
        <taxon>Metazoa</taxon>
        <taxon>Spiralia</taxon>
        <taxon>Lophotrochozoa</taxon>
        <taxon>Platyhelminthes</taxon>
        <taxon>Cestoda</taxon>
        <taxon>Eucestoda</taxon>
        <taxon>Diphyllobothriidea</taxon>
        <taxon>Diphyllobothriidae</taxon>
        <taxon>Schistocephalus</taxon>
    </lineage>
</organism>
<dbReference type="STRING" id="70667.A0A183SNA1"/>
<dbReference type="Gene3D" id="3.40.50.200">
    <property type="entry name" value="Peptidase S8/S53 domain"/>
    <property type="match status" value="1"/>
</dbReference>
<dbReference type="InterPro" id="IPR000209">
    <property type="entry name" value="Peptidase_S8/S53_dom"/>
</dbReference>
<keyword evidence="3" id="KW-0720">Serine protease</keyword>
<dbReference type="GO" id="GO:0000139">
    <property type="term" value="C:Golgi membrane"/>
    <property type="evidence" value="ECO:0007669"/>
    <property type="project" value="TreeGrafter"/>
</dbReference>
<dbReference type="PROSITE" id="PS00137">
    <property type="entry name" value="SUBTILASE_HIS"/>
    <property type="match status" value="1"/>
</dbReference>
<gene>
    <name evidence="7" type="ORF">SSLN_LOCUS5699</name>
</gene>
<keyword evidence="1" id="KW-0645">Protease</keyword>
<dbReference type="PANTHER" id="PTHR42884:SF3">
    <property type="entry name" value="FURIN-LIKE PROTEASE 1, ISOFORMS 1_1-X_2"/>
    <property type="match status" value="1"/>
</dbReference>
<dbReference type="WBParaSite" id="SSLN_0000588201-mRNA-1">
    <property type="protein sequence ID" value="SSLN_0000588201-mRNA-1"/>
    <property type="gene ID" value="SSLN_0000588201"/>
</dbReference>
<feature type="region of interest" description="Disordered" evidence="5">
    <location>
        <begin position="1"/>
        <end position="25"/>
    </location>
</feature>
<dbReference type="InterPro" id="IPR036852">
    <property type="entry name" value="Peptidase_S8/S53_dom_sf"/>
</dbReference>
<sequence>MLGQSCDVERNHSTHPRDQLSSHTLRHGTRCAGEVAAVANNSICGMGIAYKAHIGGVRMLDGDVTDAMESRSLSHQMQYIDVYSASWGPEDDGRTVDGPGRLARLAFRDGILKVRVRKFDITSDHPTGCICPPPAGFHIVSCSRPLGIYSLPL</sequence>
<evidence type="ECO:0000256" key="5">
    <source>
        <dbReference type="SAM" id="MobiDB-lite"/>
    </source>
</evidence>
<evidence type="ECO:0000259" key="6">
    <source>
        <dbReference type="Pfam" id="PF00082"/>
    </source>
</evidence>
<dbReference type="GO" id="GO:0004252">
    <property type="term" value="F:serine-type endopeptidase activity"/>
    <property type="evidence" value="ECO:0007669"/>
    <property type="project" value="InterPro"/>
</dbReference>
<comment type="similarity">
    <text evidence="4">Belongs to the peptidase S8 family.</text>
</comment>
<dbReference type="SUPFAM" id="SSF52743">
    <property type="entry name" value="Subtilisin-like"/>
    <property type="match status" value="1"/>
</dbReference>
<evidence type="ECO:0000256" key="1">
    <source>
        <dbReference type="ARBA" id="ARBA00022670"/>
    </source>
</evidence>
<feature type="domain" description="Peptidase S8/S53" evidence="6">
    <location>
        <begin position="7"/>
        <end position="104"/>
    </location>
</feature>
<dbReference type="OrthoDB" id="300641at2759"/>
<dbReference type="InterPro" id="IPR022398">
    <property type="entry name" value="Peptidase_S8_His-AS"/>
</dbReference>
<evidence type="ECO:0000313" key="7">
    <source>
        <dbReference type="EMBL" id="VDL92084.1"/>
    </source>
</evidence>
<name>A0A183SNA1_SCHSO</name>
<dbReference type="GO" id="GO:0005802">
    <property type="term" value="C:trans-Golgi network"/>
    <property type="evidence" value="ECO:0007669"/>
    <property type="project" value="TreeGrafter"/>
</dbReference>
<keyword evidence="8" id="KW-1185">Reference proteome</keyword>